<evidence type="ECO:0000259" key="1">
    <source>
        <dbReference type="Pfam" id="PF14192"/>
    </source>
</evidence>
<dbReference type="Proteomes" id="UP000295188">
    <property type="component" value="Unassembled WGS sequence"/>
</dbReference>
<protein>
    <submittedName>
        <fullName evidence="2">Uncharacterized protein DUF4314</fullName>
    </submittedName>
</protein>
<dbReference type="InterPro" id="IPR025463">
    <property type="entry name" value="DUF4314"/>
</dbReference>
<dbReference type="Pfam" id="PF14192">
    <property type="entry name" value="DUF4314"/>
    <property type="match status" value="1"/>
</dbReference>
<name>A0A4R3K4L1_9FIRM</name>
<evidence type="ECO:0000313" key="3">
    <source>
        <dbReference type="Proteomes" id="UP000295188"/>
    </source>
</evidence>
<dbReference type="EMBL" id="SMAA01000014">
    <property type="protein sequence ID" value="TCS77630.1"/>
    <property type="molecule type" value="Genomic_DNA"/>
</dbReference>
<dbReference type="RefSeq" id="WP_132550656.1">
    <property type="nucleotide sequence ID" value="NZ_SMAA01000014.1"/>
</dbReference>
<gene>
    <name evidence="2" type="ORF">EDC37_11431</name>
</gene>
<reference evidence="2 3" key="1">
    <citation type="submission" date="2019-03" db="EMBL/GenBank/DDBJ databases">
        <title>Genomic Encyclopedia of Type Strains, Phase IV (KMG-IV): sequencing the most valuable type-strain genomes for metagenomic binning, comparative biology and taxonomic classification.</title>
        <authorList>
            <person name="Goeker M."/>
        </authorList>
    </citation>
    <scope>NUCLEOTIDE SEQUENCE [LARGE SCALE GENOMIC DNA]</scope>
    <source>
        <strain evidence="2 3">DSM 20467</strain>
    </source>
</reference>
<organism evidence="2 3">
    <name type="scientific">Pectinatus cerevisiiphilus</name>
    <dbReference type="NCBI Taxonomy" id="86956"/>
    <lineage>
        <taxon>Bacteria</taxon>
        <taxon>Bacillati</taxon>
        <taxon>Bacillota</taxon>
        <taxon>Negativicutes</taxon>
        <taxon>Selenomonadales</taxon>
        <taxon>Selenomonadaceae</taxon>
        <taxon>Pectinatus</taxon>
    </lineage>
</organism>
<comment type="caution">
    <text evidence="2">The sequence shown here is derived from an EMBL/GenBank/DDBJ whole genome shotgun (WGS) entry which is preliminary data.</text>
</comment>
<evidence type="ECO:0000313" key="2">
    <source>
        <dbReference type="EMBL" id="TCS77630.1"/>
    </source>
</evidence>
<dbReference type="OrthoDB" id="9813511at2"/>
<accession>A0A4R3K4L1</accession>
<sequence>MKFPNKERVELLRRQYTAGTRVELLRMEDMQAPPAGTKGTVYGVDDTGSILVHWDNGSGLNVIYGVDRCQICRNEGK</sequence>
<dbReference type="AlphaFoldDB" id="A0A4R3K4L1"/>
<proteinExistence type="predicted"/>
<feature type="domain" description="DUF4314" evidence="1">
    <location>
        <begin position="5"/>
        <end position="71"/>
    </location>
</feature>
<keyword evidence="3" id="KW-1185">Reference proteome</keyword>